<dbReference type="Proteomes" id="UP000616724">
    <property type="component" value="Unassembled WGS sequence"/>
</dbReference>
<reference evidence="2 3" key="1">
    <citation type="submission" date="2021-01" db="EMBL/GenBank/DDBJ databases">
        <title>Whole genome shotgun sequence of Planobispora longispora NBRC 13918.</title>
        <authorList>
            <person name="Komaki H."/>
            <person name="Tamura T."/>
        </authorList>
    </citation>
    <scope>NUCLEOTIDE SEQUENCE [LARGE SCALE GENOMIC DNA]</scope>
    <source>
        <strain evidence="2 3">NBRC 13918</strain>
    </source>
</reference>
<dbReference type="RefSeq" id="WP_203888548.1">
    <property type="nucleotide sequence ID" value="NZ_BOOH01000001.1"/>
</dbReference>
<name>A0A8J3RGJ7_9ACTN</name>
<accession>A0A8J3RGJ7</accession>
<keyword evidence="1" id="KW-0732">Signal</keyword>
<comment type="caution">
    <text evidence="2">The sequence shown here is derived from an EMBL/GenBank/DDBJ whole genome shotgun (WGS) entry which is preliminary data.</text>
</comment>
<dbReference type="EMBL" id="BOOH01000001">
    <property type="protein sequence ID" value="GIH73806.1"/>
    <property type="molecule type" value="Genomic_DNA"/>
</dbReference>
<evidence type="ECO:0000256" key="1">
    <source>
        <dbReference type="SAM" id="SignalP"/>
    </source>
</evidence>
<evidence type="ECO:0000313" key="2">
    <source>
        <dbReference type="EMBL" id="GIH73806.1"/>
    </source>
</evidence>
<dbReference type="AlphaFoldDB" id="A0A8J3RGJ7"/>
<feature type="signal peptide" evidence="1">
    <location>
        <begin position="1"/>
        <end position="20"/>
    </location>
</feature>
<feature type="chain" id="PRO_5039282236" evidence="1">
    <location>
        <begin position="21"/>
        <end position="64"/>
    </location>
</feature>
<proteinExistence type="predicted"/>
<gene>
    <name evidence="2" type="ORF">Plo01_02350</name>
</gene>
<sequence length="64" mass="6523">MIRRFLAGAAIAGFAGLIFAGPAAATCDWGKGGGGGGYVYIDDSNHNEVLNDLLDVALLGIIEN</sequence>
<protein>
    <submittedName>
        <fullName evidence="2">Uncharacterized protein</fullName>
    </submittedName>
</protein>
<evidence type="ECO:0000313" key="3">
    <source>
        <dbReference type="Proteomes" id="UP000616724"/>
    </source>
</evidence>
<keyword evidence="3" id="KW-1185">Reference proteome</keyword>
<organism evidence="2 3">
    <name type="scientific">Planobispora longispora</name>
    <dbReference type="NCBI Taxonomy" id="28887"/>
    <lineage>
        <taxon>Bacteria</taxon>
        <taxon>Bacillati</taxon>
        <taxon>Actinomycetota</taxon>
        <taxon>Actinomycetes</taxon>
        <taxon>Streptosporangiales</taxon>
        <taxon>Streptosporangiaceae</taxon>
        <taxon>Planobispora</taxon>
    </lineage>
</organism>